<proteinExistence type="predicted"/>
<comment type="caution">
    <text evidence="2">The sequence shown here is derived from an EMBL/GenBank/DDBJ whole genome shotgun (WGS) entry which is preliminary data.</text>
</comment>
<dbReference type="InParanoid" id="A0A066V7M1"/>
<dbReference type="GeneID" id="25266795"/>
<evidence type="ECO:0000313" key="3">
    <source>
        <dbReference type="Proteomes" id="UP000027361"/>
    </source>
</evidence>
<name>A0A066V7M1_TILAU</name>
<keyword evidence="1" id="KW-0732">Signal</keyword>
<gene>
    <name evidence="2" type="ORF">K437DRAFT_277038</name>
</gene>
<feature type="signal peptide" evidence="1">
    <location>
        <begin position="1"/>
        <end position="34"/>
    </location>
</feature>
<evidence type="ECO:0000256" key="1">
    <source>
        <dbReference type="SAM" id="SignalP"/>
    </source>
</evidence>
<feature type="chain" id="PRO_5001627888" description="Secreted protein" evidence="1">
    <location>
        <begin position="35"/>
        <end position="76"/>
    </location>
</feature>
<evidence type="ECO:0008006" key="4">
    <source>
        <dbReference type="Google" id="ProtNLM"/>
    </source>
</evidence>
<sequence>MVELCGESLQHRRRVWPLWSFWLCSSLLMLKVQLSGLMQQTDVLFGIHDSWYNPDSSSSFRPDRTCRRNFAPVRIL</sequence>
<dbReference type="RefSeq" id="XP_013239700.1">
    <property type="nucleotide sequence ID" value="XM_013384246.1"/>
</dbReference>
<evidence type="ECO:0000313" key="2">
    <source>
        <dbReference type="EMBL" id="KDN34734.1"/>
    </source>
</evidence>
<dbReference type="EMBL" id="JMSN01000273">
    <property type="protein sequence ID" value="KDN34734.1"/>
    <property type="molecule type" value="Genomic_DNA"/>
</dbReference>
<keyword evidence="3" id="KW-1185">Reference proteome</keyword>
<dbReference type="AlphaFoldDB" id="A0A066V7M1"/>
<dbReference type="HOGENOM" id="CLU_2656184_0_0_1"/>
<accession>A0A066V7M1</accession>
<reference evidence="2 3" key="1">
    <citation type="submission" date="2014-05" db="EMBL/GenBank/DDBJ databases">
        <title>Draft genome sequence of a rare smut relative, Tilletiaria anomala UBC 951.</title>
        <authorList>
            <consortium name="DOE Joint Genome Institute"/>
            <person name="Toome M."/>
            <person name="Kuo A."/>
            <person name="Henrissat B."/>
            <person name="Lipzen A."/>
            <person name="Tritt A."/>
            <person name="Yoshinaga Y."/>
            <person name="Zane M."/>
            <person name="Barry K."/>
            <person name="Grigoriev I.V."/>
            <person name="Spatafora J.W."/>
            <person name="Aimea M.C."/>
        </authorList>
    </citation>
    <scope>NUCLEOTIDE SEQUENCE [LARGE SCALE GENOMIC DNA]</scope>
    <source>
        <strain evidence="2 3">UBC 951</strain>
    </source>
</reference>
<organism evidence="2 3">
    <name type="scientific">Tilletiaria anomala (strain ATCC 24038 / CBS 436.72 / UBC 951)</name>
    <dbReference type="NCBI Taxonomy" id="1037660"/>
    <lineage>
        <taxon>Eukaryota</taxon>
        <taxon>Fungi</taxon>
        <taxon>Dikarya</taxon>
        <taxon>Basidiomycota</taxon>
        <taxon>Ustilaginomycotina</taxon>
        <taxon>Exobasidiomycetes</taxon>
        <taxon>Georgefischeriales</taxon>
        <taxon>Tilletiariaceae</taxon>
        <taxon>Tilletiaria</taxon>
    </lineage>
</organism>
<protein>
    <recommendedName>
        <fullName evidence="4">Secreted protein</fullName>
    </recommendedName>
</protein>
<dbReference type="Proteomes" id="UP000027361">
    <property type="component" value="Unassembled WGS sequence"/>
</dbReference>